<dbReference type="RefSeq" id="WP_341427471.1">
    <property type="nucleotide sequence ID" value="NZ_JBBUTG010000013.1"/>
</dbReference>
<gene>
    <name evidence="2" type="ORF">AACH06_19680</name>
</gene>
<dbReference type="EMBL" id="JBBUTG010000013">
    <property type="protein sequence ID" value="MEK8033050.1"/>
    <property type="molecule type" value="Genomic_DNA"/>
</dbReference>
<protein>
    <submittedName>
        <fullName evidence="2">PAAR domain-containing protein</fullName>
    </submittedName>
</protein>
<proteinExistence type="predicted"/>
<evidence type="ECO:0000256" key="1">
    <source>
        <dbReference type="SAM" id="MobiDB-lite"/>
    </source>
</evidence>
<organism evidence="2 3">
    <name type="scientific">Ideonella lacteola</name>
    <dbReference type="NCBI Taxonomy" id="2984193"/>
    <lineage>
        <taxon>Bacteria</taxon>
        <taxon>Pseudomonadati</taxon>
        <taxon>Pseudomonadota</taxon>
        <taxon>Betaproteobacteria</taxon>
        <taxon>Burkholderiales</taxon>
        <taxon>Sphaerotilaceae</taxon>
        <taxon>Ideonella</taxon>
    </lineage>
</organism>
<evidence type="ECO:0000313" key="2">
    <source>
        <dbReference type="EMBL" id="MEK8033050.1"/>
    </source>
</evidence>
<keyword evidence="3" id="KW-1185">Reference proteome</keyword>
<sequence>MADSRPLIVVGDKTDHGGEVIQGSPVSDAAGKPIARVGDKVTCPKKGHGGTTVIASGDPTFMIDGQPAARHGDKTACGATLLSSQALSTD</sequence>
<name>A0ABU9BWT3_9BURK</name>
<dbReference type="InterPro" id="IPR008727">
    <property type="entry name" value="PAAR_motif"/>
</dbReference>
<accession>A0ABU9BWT3</accession>
<reference evidence="2 3" key="1">
    <citation type="submission" date="2024-04" db="EMBL/GenBank/DDBJ databases">
        <title>Novel species of the genus Ideonella isolated from streams.</title>
        <authorList>
            <person name="Lu H."/>
        </authorList>
    </citation>
    <scope>NUCLEOTIDE SEQUENCE [LARGE SCALE GENOMIC DNA]</scope>
    <source>
        <strain evidence="2 3">DXS29W</strain>
    </source>
</reference>
<dbReference type="Proteomes" id="UP001371218">
    <property type="component" value="Unassembled WGS sequence"/>
</dbReference>
<comment type="caution">
    <text evidence="2">The sequence shown here is derived from an EMBL/GenBank/DDBJ whole genome shotgun (WGS) entry which is preliminary data.</text>
</comment>
<dbReference type="CDD" id="cd14744">
    <property type="entry name" value="PAAR_CT_2"/>
    <property type="match status" value="1"/>
</dbReference>
<dbReference type="Gene3D" id="2.60.200.60">
    <property type="match status" value="1"/>
</dbReference>
<dbReference type="Pfam" id="PF05488">
    <property type="entry name" value="PAAR_motif"/>
    <property type="match status" value="1"/>
</dbReference>
<evidence type="ECO:0000313" key="3">
    <source>
        <dbReference type="Proteomes" id="UP001371218"/>
    </source>
</evidence>
<feature type="region of interest" description="Disordered" evidence="1">
    <location>
        <begin position="1"/>
        <end position="31"/>
    </location>
</feature>